<accession>A0A1M4N3C2</accession>
<evidence type="ECO:0000256" key="4">
    <source>
        <dbReference type="ARBA" id="ARBA00022989"/>
    </source>
</evidence>
<dbReference type="PANTHER" id="PTHR30619">
    <property type="entry name" value="DNA INTERNALIZATION/COMPETENCE PROTEIN COMEC/REC2"/>
    <property type="match status" value="1"/>
</dbReference>
<feature type="transmembrane region" description="Helical" evidence="6">
    <location>
        <begin position="406"/>
        <end position="428"/>
    </location>
</feature>
<evidence type="ECO:0000256" key="5">
    <source>
        <dbReference type="ARBA" id="ARBA00023136"/>
    </source>
</evidence>
<feature type="transmembrane region" description="Helical" evidence="6">
    <location>
        <begin position="32"/>
        <end position="52"/>
    </location>
</feature>
<feature type="transmembrane region" description="Helical" evidence="6">
    <location>
        <begin position="506"/>
        <end position="539"/>
    </location>
</feature>
<dbReference type="Pfam" id="PF13567">
    <property type="entry name" value="DUF4131"/>
    <property type="match status" value="1"/>
</dbReference>
<dbReference type="Pfam" id="PF03772">
    <property type="entry name" value="Competence"/>
    <property type="match status" value="1"/>
</dbReference>
<evidence type="ECO:0000256" key="1">
    <source>
        <dbReference type="ARBA" id="ARBA00004651"/>
    </source>
</evidence>
<evidence type="ECO:0000256" key="6">
    <source>
        <dbReference type="SAM" id="Phobius"/>
    </source>
</evidence>
<feature type="transmembrane region" description="Helical" evidence="6">
    <location>
        <begin position="377"/>
        <end position="394"/>
    </location>
</feature>
<evidence type="ECO:0000256" key="2">
    <source>
        <dbReference type="ARBA" id="ARBA00022475"/>
    </source>
</evidence>
<dbReference type="EMBL" id="FMJB01000055">
    <property type="protein sequence ID" value="SCM68425.1"/>
    <property type="molecule type" value="Genomic_DNA"/>
</dbReference>
<evidence type="ECO:0000259" key="7">
    <source>
        <dbReference type="Pfam" id="PF03772"/>
    </source>
</evidence>
<dbReference type="InterPro" id="IPR052159">
    <property type="entry name" value="Competence_DNA_uptake"/>
</dbReference>
<keyword evidence="5 6" id="KW-0472">Membrane</keyword>
<protein>
    <submittedName>
        <fullName evidence="9">Putative competence protein</fullName>
    </submittedName>
</protein>
<keyword evidence="2" id="KW-1003">Cell membrane</keyword>
<evidence type="ECO:0000256" key="3">
    <source>
        <dbReference type="ARBA" id="ARBA00022692"/>
    </source>
</evidence>
<proteinExistence type="predicted"/>
<feature type="domain" description="ComEC/Rec2-related protein" evidence="7">
    <location>
        <begin position="247"/>
        <end position="521"/>
    </location>
</feature>
<dbReference type="AlphaFoldDB" id="A0A1M4N3C2"/>
<dbReference type="GO" id="GO:0005886">
    <property type="term" value="C:plasma membrane"/>
    <property type="evidence" value="ECO:0007669"/>
    <property type="project" value="UniProtKB-SubCell"/>
</dbReference>
<dbReference type="PANTHER" id="PTHR30619:SF1">
    <property type="entry name" value="RECOMBINATION PROTEIN 2"/>
    <property type="match status" value="1"/>
</dbReference>
<keyword evidence="3 6" id="KW-0812">Transmembrane</keyword>
<feature type="transmembrane region" description="Helical" evidence="6">
    <location>
        <begin position="85"/>
        <end position="104"/>
    </location>
</feature>
<feature type="transmembrane region" description="Helical" evidence="6">
    <location>
        <begin position="268"/>
        <end position="289"/>
    </location>
</feature>
<dbReference type="InterPro" id="IPR025405">
    <property type="entry name" value="DUF4131"/>
</dbReference>
<keyword evidence="10" id="KW-1185">Reference proteome</keyword>
<feature type="transmembrane region" description="Helical" evidence="6">
    <location>
        <begin position="309"/>
        <end position="331"/>
    </location>
</feature>
<dbReference type="InterPro" id="IPR004477">
    <property type="entry name" value="ComEC_N"/>
</dbReference>
<evidence type="ECO:0000313" key="9">
    <source>
        <dbReference type="EMBL" id="SCM68425.1"/>
    </source>
</evidence>
<evidence type="ECO:0000259" key="8">
    <source>
        <dbReference type="Pfam" id="PF13567"/>
    </source>
</evidence>
<evidence type="ECO:0000313" key="10">
    <source>
        <dbReference type="Proteomes" id="UP000184085"/>
    </source>
</evidence>
<feature type="domain" description="DUF4131" evidence="8">
    <location>
        <begin position="56"/>
        <end position="208"/>
    </location>
</feature>
<dbReference type="NCBIfam" id="TIGR00360">
    <property type="entry name" value="ComEC_N-term"/>
    <property type="match status" value="1"/>
</dbReference>
<feature type="transmembrane region" description="Helical" evidence="6">
    <location>
        <begin position="352"/>
        <end position="371"/>
    </location>
</feature>
<sequence length="697" mass="74307">MQRSGRVYRPHIWVARVRAPAAIRKEWLKQEWALFLWAPICLGLGVGLYFAALREPALWLLWAMGLIALPMVIGGRWLGVYIGPVVVGIGLGLGGYVLAAAEALRHAEPVLTSRYYGPVEGRVILQDRAASGALRLTLDQVRLDRRRAPNRVRVALYDDISPPPKNGDTVILTAHLSPPSGPAEPGGFDFRRHAWYQRLGAVGYSRTPVLLRDPAPETLTLMRLRQTFVTRIRTALPGQSGDIAAALLAGDRSGVPPDTVRALRDSNLAHLLAISGLHMGLLAGLVYAVTRRTLSLVPRIALYHPTKKIAAAVALTCAAAYLGLSGASVATQRAFVMAAVGLCAVMADRRVFSLRSVATAALVLLVLQPHALTGPGFQMSFAATTGLIAGFDLLSPHLARIKRRWLQAIVVTVLSSAMAGAATAPFAAAHFNRLSDYGLIANLLATPLMGTVVMPAGIAGAVLMPFGLEKPALVVMGFGIDWIVGVAETVSAWPSAVTPVHTPNTAAFLFLTGGALFLSIWQGIGRLAGIIAIGAACLLWSQTPRPQGLVSDDGKLVAVLSDTGRVPSHPKGAGFVASVWLENDGDPAPQSEAAARAGWRDAQSGQVWHAGAWTIQHIKGKREARAFDGCSGKTWVISDQDLDKTLGTGDCRITTPRDLRKSGALAFHIGGDQLAITSAKEHTGQRLWNTRARDTDQ</sequence>
<feature type="transmembrane region" description="Helical" evidence="6">
    <location>
        <begin position="440"/>
        <end position="466"/>
    </location>
</feature>
<name>A0A1M4N3C2_9RHOB</name>
<organism evidence="9 10">
    <name type="scientific">Donghicola eburneus</name>
    <dbReference type="NCBI Taxonomy" id="393278"/>
    <lineage>
        <taxon>Bacteria</taxon>
        <taxon>Pseudomonadati</taxon>
        <taxon>Pseudomonadota</taxon>
        <taxon>Alphaproteobacteria</taxon>
        <taxon>Rhodobacterales</taxon>
        <taxon>Roseobacteraceae</taxon>
        <taxon>Donghicola</taxon>
    </lineage>
</organism>
<feature type="transmembrane region" description="Helical" evidence="6">
    <location>
        <begin position="473"/>
        <end position="494"/>
    </location>
</feature>
<gene>
    <name evidence="9" type="ORF">KARMA_2644</name>
</gene>
<dbReference type="Proteomes" id="UP000184085">
    <property type="component" value="Unassembled WGS sequence"/>
</dbReference>
<keyword evidence="4 6" id="KW-1133">Transmembrane helix</keyword>
<comment type="subcellular location">
    <subcellularLocation>
        <location evidence="1">Cell membrane</location>
        <topology evidence="1">Multi-pass membrane protein</topology>
    </subcellularLocation>
</comment>
<reference evidence="10" key="1">
    <citation type="submission" date="2016-09" db="EMBL/GenBank/DDBJ databases">
        <authorList>
            <person name="Wibberg D."/>
        </authorList>
    </citation>
    <scope>NUCLEOTIDE SEQUENCE [LARGE SCALE GENOMIC DNA]</scope>
</reference>